<protein>
    <submittedName>
        <fullName evidence="3">Fasciclin-like arabinogalactan protein</fullName>
    </submittedName>
</protein>
<dbReference type="Gene3D" id="2.30.180.10">
    <property type="entry name" value="FAS1 domain"/>
    <property type="match status" value="2"/>
</dbReference>
<dbReference type="GO" id="GO:0000329">
    <property type="term" value="C:fungal-type vacuole membrane"/>
    <property type="evidence" value="ECO:0007669"/>
    <property type="project" value="TreeGrafter"/>
</dbReference>
<reference evidence="3 4" key="1">
    <citation type="submission" date="2022-03" db="EMBL/GenBank/DDBJ databases">
        <title>Genome data of Colletotrichum spp.</title>
        <authorList>
            <person name="Utami Y.D."/>
            <person name="Hiruma K."/>
        </authorList>
    </citation>
    <scope>NUCLEOTIDE SEQUENCE [LARGE SCALE GENOMIC DNA]</scope>
    <source>
        <strain evidence="3 4">MAFF 239500</strain>
    </source>
</reference>
<keyword evidence="1" id="KW-0732">Signal</keyword>
<keyword evidence="4" id="KW-1185">Reference proteome</keyword>
<dbReference type="InterPro" id="IPR050904">
    <property type="entry name" value="Adhesion/Biosynth-related"/>
</dbReference>
<dbReference type="AlphaFoldDB" id="A0AA37P871"/>
<sequence length="306" mass="33473">MRLPFIITGIMLLGHASAASLSQVLGNHGSLSMLHNLLKELDLLDRFEAVEGSTFLAMTNDALIYLANWGLNMSTIDPSLSKSILKYHFLEGVYPSTDPSLKTDTQIVHSVLRPPILTNVTAGPVVKLRMGKDGIFCAESGIQKVLHVNDSDINHDNGVLHTIDSNLVLPHNLSETTKLGNLQEFWNIIEKSGTKELLEPLQDVTIFLPNNNAVKQRLPLLDALTAEQLSILVANHAIMNHVLYHTTITDEEMELETLGGMKVVVKHDSKGDIFVNAAKVVTKDVLIFGGVAHIVDDVLVPSTGRL</sequence>
<feature type="chain" id="PRO_5041357772" evidence="1">
    <location>
        <begin position="19"/>
        <end position="306"/>
    </location>
</feature>
<gene>
    <name evidence="3" type="ORF">ColSpa_07615</name>
</gene>
<accession>A0AA37P871</accession>
<dbReference type="InterPro" id="IPR036378">
    <property type="entry name" value="FAS1_dom_sf"/>
</dbReference>
<dbReference type="PANTHER" id="PTHR10900:SF77">
    <property type="entry name" value="FI19380P1"/>
    <property type="match status" value="1"/>
</dbReference>
<dbReference type="GeneID" id="73328417"/>
<dbReference type="Proteomes" id="UP001055115">
    <property type="component" value="Unassembled WGS sequence"/>
</dbReference>
<dbReference type="InterPro" id="IPR000782">
    <property type="entry name" value="FAS1_domain"/>
</dbReference>
<dbReference type="GO" id="GO:0016236">
    <property type="term" value="P:macroautophagy"/>
    <property type="evidence" value="ECO:0007669"/>
    <property type="project" value="TreeGrafter"/>
</dbReference>
<comment type="caution">
    <text evidence="3">The sequence shown here is derived from an EMBL/GenBank/DDBJ whole genome shotgun (WGS) entry which is preliminary data.</text>
</comment>
<organism evidence="3 4">
    <name type="scientific">Colletotrichum spaethianum</name>
    <dbReference type="NCBI Taxonomy" id="700344"/>
    <lineage>
        <taxon>Eukaryota</taxon>
        <taxon>Fungi</taxon>
        <taxon>Dikarya</taxon>
        <taxon>Ascomycota</taxon>
        <taxon>Pezizomycotina</taxon>
        <taxon>Sordariomycetes</taxon>
        <taxon>Hypocreomycetidae</taxon>
        <taxon>Glomerellales</taxon>
        <taxon>Glomerellaceae</taxon>
        <taxon>Colletotrichum</taxon>
        <taxon>Colletotrichum spaethianum species complex</taxon>
    </lineage>
</organism>
<dbReference type="PANTHER" id="PTHR10900">
    <property type="entry name" value="PERIOSTIN-RELATED"/>
    <property type="match status" value="1"/>
</dbReference>
<feature type="signal peptide" evidence="1">
    <location>
        <begin position="1"/>
        <end position="18"/>
    </location>
</feature>
<dbReference type="RefSeq" id="XP_049129784.1">
    <property type="nucleotide sequence ID" value="XM_049273827.1"/>
</dbReference>
<evidence type="ECO:0000259" key="2">
    <source>
        <dbReference type="PROSITE" id="PS50213"/>
    </source>
</evidence>
<dbReference type="SMART" id="SM00554">
    <property type="entry name" value="FAS1"/>
    <property type="match status" value="2"/>
</dbReference>
<proteinExistence type="predicted"/>
<dbReference type="SUPFAM" id="SSF82153">
    <property type="entry name" value="FAS1 domain"/>
    <property type="match status" value="2"/>
</dbReference>
<dbReference type="Pfam" id="PF02469">
    <property type="entry name" value="Fasciclin"/>
    <property type="match status" value="2"/>
</dbReference>
<dbReference type="PROSITE" id="PS50213">
    <property type="entry name" value="FAS1"/>
    <property type="match status" value="2"/>
</dbReference>
<dbReference type="EMBL" id="BQXU01000019">
    <property type="protein sequence ID" value="GKT47434.1"/>
    <property type="molecule type" value="Genomic_DNA"/>
</dbReference>
<name>A0AA37P871_9PEZI</name>
<evidence type="ECO:0000313" key="4">
    <source>
        <dbReference type="Proteomes" id="UP001055115"/>
    </source>
</evidence>
<evidence type="ECO:0000256" key="1">
    <source>
        <dbReference type="SAM" id="SignalP"/>
    </source>
</evidence>
<feature type="domain" description="FAS1" evidence="2">
    <location>
        <begin position="169"/>
        <end position="299"/>
    </location>
</feature>
<feature type="domain" description="FAS1" evidence="2">
    <location>
        <begin position="18"/>
        <end position="167"/>
    </location>
</feature>
<evidence type="ECO:0000313" key="3">
    <source>
        <dbReference type="EMBL" id="GKT47434.1"/>
    </source>
</evidence>